<dbReference type="Gene3D" id="3.30.160.70">
    <property type="entry name" value="Methylated DNA-protein cysteine methyltransferase domain"/>
    <property type="match status" value="1"/>
</dbReference>
<dbReference type="PANTHER" id="PTHR10815:SF13">
    <property type="entry name" value="METHYLATED-DNA--PROTEIN-CYSTEINE METHYLTRANSFERASE"/>
    <property type="match status" value="1"/>
</dbReference>
<evidence type="ECO:0000259" key="9">
    <source>
        <dbReference type="Pfam" id="PF01035"/>
    </source>
</evidence>
<evidence type="ECO:0000256" key="1">
    <source>
        <dbReference type="ARBA" id="ARBA00001286"/>
    </source>
</evidence>
<keyword evidence="12" id="KW-1185">Reference proteome</keyword>
<dbReference type="Pfam" id="PF02870">
    <property type="entry name" value="Methyltransf_1N"/>
    <property type="match status" value="1"/>
</dbReference>
<evidence type="ECO:0000313" key="12">
    <source>
        <dbReference type="Proteomes" id="UP001150259"/>
    </source>
</evidence>
<comment type="caution">
    <text evidence="11">The sequence shown here is derived from an EMBL/GenBank/DDBJ whole genome shotgun (WGS) entry which is preliminary data.</text>
</comment>
<dbReference type="RefSeq" id="WP_272462566.1">
    <property type="nucleotide sequence ID" value="NZ_JAPFQL010000048.1"/>
</dbReference>
<dbReference type="HAMAP" id="MF_00772">
    <property type="entry name" value="OGT"/>
    <property type="match status" value="1"/>
</dbReference>
<feature type="active site" description="Nucleophile; methyl group acceptor" evidence="8">
    <location>
        <position position="175"/>
    </location>
</feature>
<dbReference type="SUPFAM" id="SSF53155">
    <property type="entry name" value="Methylated DNA-protein cysteine methyltransferase domain"/>
    <property type="match status" value="1"/>
</dbReference>
<dbReference type="CDD" id="cd06445">
    <property type="entry name" value="ATase"/>
    <property type="match status" value="1"/>
</dbReference>
<evidence type="ECO:0000256" key="4">
    <source>
        <dbReference type="ARBA" id="ARBA00022679"/>
    </source>
</evidence>
<evidence type="ECO:0000256" key="7">
    <source>
        <dbReference type="ARBA" id="ARBA00049348"/>
    </source>
</evidence>
<comment type="miscellaneous">
    <text evidence="8">This enzyme catalyzes only one turnover and therefore is not strictly catalytic. According to one definition, an enzyme is a biocatalyst that acts repeatedly and over many reaction cycles.</text>
</comment>
<keyword evidence="6 8" id="KW-0234">DNA repair</keyword>
<comment type="subcellular location">
    <subcellularLocation>
        <location evidence="8">Cytoplasm</location>
    </subcellularLocation>
</comment>
<evidence type="ECO:0000256" key="5">
    <source>
        <dbReference type="ARBA" id="ARBA00022763"/>
    </source>
</evidence>
<dbReference type="Pfam" id="PF01035">
    <property type="entry name" value="DNA_binding_1"/>
    <property type="match status" value="1"/>
</dbReference>
<evidence type="ECO:0000256" key="8">
    <source>
        <dbReference type="HAMAP-Rule" id="MF_00772"/>
    </source>
</evidence>
<dbReference type="InterPro" id="IPR036217">
    <property type="entry name" value="MethylDNA_cys_MeTrfase_DNAb"/>
</dbReference>
<evidence type="ECO:0000256" key="2">
    <source>
        <dbReference type="ARBA" id="ARBA00022490"/>
    </source>
</evidence>
<dbReference type="InterPro" id="IPR036388">
    <property type="entry name" value="WH-like_DNA-bd_sf"/>
</dbReference>
<dbReference type="InterPro" id="IPR023546">
    <property type="entry name" value="MGMT"/>
</dbReference>
<comment type="catalytic activity">
    <reaction evidence="7 8">
        <text>a 6-O-methyl-2'-deoxyguanosine in DNA + L-cysteinyl-[protein] = S-methyl-L-cysteinyl-[protein] + a 2'-deoxyguanosine in DNA</text>
        <dbReference type="Rhea" id="RHEA:24000"/>
        <dbReference type="Rhea" id="RHEA-COMP:10131"/>
        <dbReference type="Rhea" id="RHEA-COMP:10132"/>
        <dbReference type="Rhea" id="RHEA-COMP:11367"/>
        <dbReference type="Rhea" id="RHEA-COMP:11368"/>
        <dbReference type="ChEBI" id="CHEBI:29950"/>
        <dbReference type="ChEBI" id="CHEBI:82612"/>
        <dbReference type="ChEBI" id="CHEBI:85445"/>
        <dbReference type="ChEBI" id="CHEBI:85448"/>
        <dbReference type="EC" id="2.1.1.63"/>
    </reaction>
</comment>
<comment type="catalytic activity">
    <reaction evidence="1 8">
        <text>a 4-O-methyl-thymidine in DNA + L-cysteinyl-[protein] = a thymidine in DNA + S-methyl-L-cysteinyl-[protein]</text>
        <dbReference type="Rhea" id="RHEA:53428"/>
        <dbReference type="Rhea" id="RHEA-COMP:10131"/>
        <dbReference type="Rhea" id="RHEA-COMP:10132"/>
        <dbReference type="Rhea" id="RHEA-COMP:13555"/>
        <dbReference type="Rhea" id="RHEA-COMP:13556"/>
        <dbReference type="ChEBI" id="CHEBI:29950"/>
        <dbReference type="ChEBI" id="CHEBI:82612"/>
        <dbReference type="ChEBI" id="CHEBI:137386"/>
        <dbReference type="ChEBI" id="CHEBI:137387"/>
        <dbReference type="EC" id="2.1.1.63"/>
    </reaction>
</comment>
<dbReference type="InterPro" id="IPR036631">
    <property type="entry name" value="MGMT_N_sf"/>
</dbReference>
<dbReference type="InterPro" id="IPR001497">
    <property type="entry name" value="MethylDNA_cys_MeTrfase_AS"/>
</dbReference>
<dbReference type="InterPro" id="IPR008332">
    <property type="entry name" value="MethylG_MeTrfase_N"/>
</dbReference>
<feature type="domain" description="Methylguanine DNA methyltransferase ribonuclease-like" evidence="10">
    <location>
        <begin position="42"/>
        <end position="119"/>
    </location>
</feature>
<dbReference type="Proteomes" id="UP001150259">
    <property type="component" value="Unassembled WGS sequence"/>
</dbReference>
<sequence length="205" mass="21503">MPDFTELLPAGFDPSSFGPGEVPKGLRERLVARATAEHSLDVVYRVVDSPVGSLLLAATEAGLVRVAYAAQGHDSVLADLARRIGPRVLRTAAGLDEVVGQLDAYFAGSRSSVDVPLDLRLAHGFRRQVLDHLRAIPAGRTETYAEVARSAGSPRAVRAVGSACASNPVPIVVPCHRVVRTDGSMGGYVGGSEAKAWLLAREAAA</sequence>
<accession>A0ABT5GIA9</accession>
<dbReference type="EMBL" id="JAPFQL010000048">
    <property type="protein sequence ID" value="MDC5697992.1"/>
    <property type="molecule type" value="Genomic_DNA"/>
</dbReference>
<dbReference type="InterPro" id="IPR014048">
    <property type="entry name" value="MethylDNA_cys_MeTrfase_DNA-bd"/>
</dbReference>
<evidence type="ECO:0000256" key="3">
    <source>
        <dbReference type="ARBA" id="ARBA00022603"/>
    </source>
</evidence>
<keyword evidence="4 8" id="KW-0808">Transferase</keyword>
<name>A0ABT5GIA9_9MICO</name>
<dbReference type="PANTHER" id="PTHR10815">
    <property type="entry name" value="METHYLATED-DNA--PROTEIN-CYSTEINE METHYLTRANSFERASE"/>
    <property type="match status" value="1"/>
</dbReference>
<evidence type="ECO:0000259" key="10">
    <source>
        <dbReference type="Pfam" id="PF02870"/>
    </source>
</evidence>
<protein>
    <recommendedName>
        <fullName evidence="8">Methylated-DNA--protein-cysteine methyltransferase</fullName>
        <ecNumber evidence="8">2.1.1.63</ecNumber>
    </recommendedName>
    <alternativeName>
        <fullName evidence="8">6-O-methylguanine-DNA methyltransferase</fullName>
        <shortName evidence="8">MGMT</shortName>
    </alternativeName>
    <alternativeName>
        <fullName evidence="8">O-6-methylguanine-DNA-alkyltransferase</fullName>
    </alternativeName>
</protein>
<dbReference type="Gene3D" id="1.10.10.10">
    <property type="entry name" value="Winged helix-like DNA-binding domain superfamily/Winged helix DNA-binding domain"/>
    <property type="match status" value="1"/>
</dbReference>
<evidence type="ECO:0000313" key="11">
    <source>
        <dbReference type="EMBL" id="MDC5697992.1"/>
    </source>
</evidence>
<feature type="domain" description="Methylated-DNA-[protein]-cysteine S-methyltransferase DNA binding" evidence="9">
    <location>
        <begin position="125"/>
        <end position="203"/>
    </location>
</feature>
<reference evidence="11 12" key="1">
    <citation type="submission" date="2022-11" db="EMBL/GenBank/DDBJ databases">
        <title>Anaerobic phenanthrene biodegradation by a DNRA strain PheN6.</title>
        <authorList>
            <person name="Zhang Z."/>
        </authorList>
    </citation>
    <scope>NUCLEOTIDE SEQUENCE [LARGE SCALE GENOMIC DNA]</scope>
    <source>
        <strain evidence="11 12">PheN6</strain>
    </source>
</reference>
<dbReference type="PROSITE" id="PS00374">
    <property type="entry name" value="MGMT"/>
    <property type="match status" value="1"/>
</dbReference>
<evidence type="ECO:0000256" key="6">
    <source>
        <dbReference type="ARBA" id="ARBA00023204"/>
    </source>
</evidence>
<dbReference type="NCBIfam" id="TIGR00589">
    <property type="entry name" value="ogt"/>
    <property type="match status" value="1"/>
</dbReference>
<comment type="similarity">
    <text evidence="8">Belongs to the MGMT family.</text>
</comment>
<gene>
    <name evidence="11" type="ORF">OO014_12045</name>
</gene>
<keyword evidence="2 8" id="KW-0963">Cytoplasm</keyword>
<comment type="function">
    <text evidence="8">Involved in the cellular defense against the biological effects of O6-methylguanine (O6-MeG) and O4-methylthymine (O4-MeT) in DNA. Repairs the methylated nucleobase in DNA by stoichiometrically transferring the methyl group to a cysteine residue in the enzyme. This is a suicide reaction: the enzyme is irreversibly inactivated.</text>
</comment>
<keyword evidence="3 8" id="KW-0489">Methyltransferase</keyword>
<organism evidence="11 12">
    <name type="scientific">Intrasporangium calvum</name>
    <dbReference type="NCBI Taxonomy" id="53358"/>
    <lineage>
        <taxon>Bacteria</taxon>
        <taxon>Bacillati</taxon>
        <taxon>Actinomycetota</taxon>
        <taxon>Actinomycetes</taxon>
        <taxon>Micrococcales</taxon>
        <taxon>Intrasporangiaceae</taxon>
        <taxon>Intrasporangium</taxon>
    </lineage>
</organism>
<keyword evidence="5 8" id="KW-0227">DNA damage</keyword>
<dbReference type="EC" id="2.1.1.63" evidence="8"/>
<proteinExistence type="inferred from homology"/>
<dbReference type="SUPFAM" id="SSF46767">
    <property type="entry name" value="Methylated DNA-protein cysteine methyltransferase, C-terminal domain"/>
    <property type="match status" value="1"/>
</dbReference>